<proteinExistence type="predicted"/>
<dbReference type="AlphaFoldDB" id="A0A9K3INZ4"/>
<sequence length="110" mass="12735">MDEKKNNASRNLVIKEGALYEPLTAPWIKIVGCIFQIRFNTFRVIREPTARLLDPLGRFETGTREVNAGDSKLRWTTGPFRETLYEAWPLKAVKNTEIDYMQLLLVFGNM</sequence>
<comment type="caution">
    <text evidence="1">The sequence shown here is derived from an EMBL/GenBank/DDBJ whole genome shotgun (WGS) entry which is preliminary data.</text>
</comment>
<gene>
    <name evidence="1" type="ORF">HanXRQr2_Chr07g0316211</name>
</gene>
<evidence type="ECO:0000313" key="1">
    <source>
        <dbReference type="EMBL" id="KAF5800458.1"/>
    </source>
</evidence>
<dbReference type="EMBL" id="MNCJ02000322">
    <property type="protein sequence ID" value="KAF5800458.1"/>
    <property type="molecule type" value="Genomic_DNA"/>
</dbReference>
<protein>
    <submittedName>
        <fullName evidence="1">Uncharacterized protein</fullName>
    </submittedName>
</protein>
<dbReference type="Gramene" id="mRNA:HanXRQr2_Chr07g0316211">
    <property type="protein sequence ID" value="CDS:HanXRQr2_Chr07g0316211.1"/>
    <property type="gene ID" value="HanXRQr2_Chr07g0316211"/>
</dbReference>
<accession>A0A9K3INZ4</accession>
<name>A0A9K3INZ4_HELAN</name>
<reference evidence="1" key="1">
    <citation type="journal article" date="2017" name="Nature">
        <title>The sunflower genome provides insights into oil metabolism, flowering and Asterid evolution.</title>
        <authorList>
            <person name="Badouin H."/>
            <person name="Gouzy J."/>
            <person name="Grassa C.J."/>
            <person name="Murat F."/>
            <person name="Staton S.E."/>
            <person name="Cottret L."/>
            <person name="Lelandais-Briere C."/>
            <person name="Owens G.L."/>
            <person name="Carrere S."/>
            <person name="Mayjonade B."/>
            <person name="Legrand L."/>
            <person name="Gill N."/>
            <person name="Kane N.C."/>
            <person name="Bowers J.E."/>
            <person name="Hubner S."/>
            <person name="Bellec A."/>
            <person name="Berard A."/>
            <person name="Berges H."/>
            <person name="Blanchet N."/>
            <person name="Boniface M.C."/>
            <person name="Brunel D."/>
            <person name="Catrice O."/>
            <person name="Chaidir N."/>
            <person name="Claudel C."/>
            <person name="Donnadieu C."/>
            <person name="Faraut T."/>
            <person name="Fievet G."/>
            <person name="Helmstetter N."/>
            <person name="King M."/>
            <person name="Knapp S.J."/>
            <person name="Lai Z."/>
            <person name="Le Paslier M.C."/>
            <person name="Lippi Y."/>
            <person name="Lorenzon L."/>
            <person name="Mandel J.R."/>
            <person name="Marage G."/>
            <person name="Marchand G."/>
            <person name="Marquand E."/>
            <person name="Bret-Mestries E."/>
            <person name="Morien E."/>
            <person name="Nambeesan S."/>
            <person name="Nguyen T."/>
            <person name="Pegot-Espagnet P."/>
            <person name="Pouilly N."/>
            <person name="Raftis F."/>
            <person name="Sallet E."/>
            <person name="Schiex T."/>
            <person name="Thomas J."/>
            <person name="Vandecasteele C."/>
            <person name="Vares D."/>
            <person name="Vear F."/>
            <person name="Vautrin S."/>
            <person name="Crespi M."/>
            <person name="Mangin B."/>
            <person name="Burke J.M."/>
            <person name="Salse J."/>
            <person name="Munos S."/>
            <person name="Vincourt P."/>
            <person name="Rieseberg L.H."/>
            <person name="Langlade N.B."/>
        </authorList>
    </citation>
    <scope>NUCLEOTIDE SEQUENCE</scope>
    <source>
        <tissue evidence="1">Leaves</tissue>
    </source>
</reference>
<reference evidence="1" key="2">
    <citation type="submission" date="2020-06" db="EMBL/GenBank/DDBJ databases">
        <title>Helianthus annuus Genome sequencing and assembly Release 2.</title>
        <authorList>
            <person name="Gouzy J."/>
            <person name="Langlade N."/>
            <person name="Munos S."/>
        </authorList>
    </citation>
    <scope>NUCLEOTIDE SEQUENCE</scope>
    <source>
        <tissue evidence="1">Leaves</tissue>
    </source>
</reference>
<evidence type="ECO:0000313" key="2">
    <source>
        <dbReference type="Proteomes" id="UP000215914"/>
    </source>
</evidence>
<organism evidence="1 2">
    <name type="scientific">Helianthus annuus</name>
    <name type="common">Common sunflower</name>
    <dbReference type="NCBI Taxonomy" id="4232"/>
    <lineage>
        <taxon>Eukaryota</taxon>
        <taxon>Viridiplantae</taxon>
        <taxon>Streptophyta</taxon>
        <taxon>Embryophyta</taxon>
        <taxon>Tracheophyta</taxon>
        <taxon>Spermatophyta</taxon>
        <taxon>Magnoliopsida</taxon>
        <taxon>eudicotyledons</taxon>
        <taxon>Gunneridae</taxon>
        <taxon>Pentapetalae</taxon>
        <taxon>asterids</taxon>
        <taxon>campanulids</taxon>
        <taxon>Asterales</taxon>
        <taxon>Asteraceae</taxon>
        <taxon>Asteroideae</taxon>
        <taxon>Heliantheae alliance</taxon>
        <taxon>Heliantheae</taxon>
        <taxon>Helianthus</taxon>
    </lineage>
</organism>
<dbReference type="Proteomes" id="UP000215914">
    <property type="component" value="Unassembled WGS sequence"/>
</dbReference>
<keyword evidence="2" id="KW-1185">Reference proteome</keyword>